<dbReference type="EMBL" id="BJVF01000007">
    <property type="protein sequence ID" value="GEL11991.1"/>
    <property type="molecule type" value="Genomic_DNA"/>
</dbReference>
<dbReference type="InterPro" id="IPR001296">
    <property type="entry name" value="Glyco_trans_1"/>
</dbReference>
<accession>A0A1B9DH83</accession>
<comment type="caution">
    <text evidence="3">The sequence shown here is derived from an EMBL/GenBank/DDBJ whole genome shotgun (WGS) entry which is preliminary data.</text>
</comment>
<dbReference type="OrthoDB" id="9811239at2"/>
<organism evidence="3 5">
    <name type="scientific">Flavobacterium glycines</name>
    <dbReference type="NCBI Taxonomy" id="551990"/>
    <lineage>
        <taxon>Bacteria</taxon>
        <taxon>Pseudomonadati</taxon>
        <taxon>Bacteroidota</taxon>
        <taxon>Flavobacteriia</taxon>
        <taxon>Flavobacteriales</taxon>
        <taxon>Flavobacteriaceae</taxon>
        <taxon>Flavobacterium</taxon>
    </lineage>
</organism>
<evidence type="ECO:0000313" key="6">
    <source>
        <dbReference type="Proteomes" id="UP000182367"/>
    </source>
</evidence>
<dbReference type="SUPFAM" id="SSF53756">
    <property type="entry name" value="UDP-Glycosyltransferase/glycogen phosphorylase"/>
    <property type="match status" value="1"/>
</dbReference>
<protein>
    <submittedName>
        <fullName evidence="2">Glycosyl transferase</fullName>
    </submittedName>
    <submittedName>
        <fullName evidence="4">Glycosyltransferase involved in cell wall bisynthesis</fullName>
    </submittedName>
</protein>
<dbReference type="AlphaFoldDB" id="A0A1B9DH83"/>
<name>A0A1B9DH83_9FLAO</name>
<dbReference type="PANTHER" id="PTHR12526:SF630">
    <property type="entry name" value="GLYCOSYLTRANSFERASE"/>
    <property type="match status" value="1"/>
</dbReference>
<gene>
    <name evidence="3" type="ORF">FBGL_13700</name>
    <name evidence="2" type="ORF">FGL01_27300</name>
    <name evidence="4" type="ORF">SAMN05192550_2284</name>
</gene>
<keyword evidence="6" id="KW-1185">Reference proteome</keyword>
<reference evidence="3" key="2">
    <citation type="submission" date="2016-03" db="EMBL/GenBank/DDBJ databases">
        <authorList>
            <person name="Ploux O."/>
        </authorList>
    </citation>
    <scope>NUCLEOTIDE SEQUENCE</scope>
    <source>
        <strain evidence="3">NBRC 105008</strain>
    </source>
</reference>
<dbReference type="Proteomes" id="UP000182367">
    <property type="component" value="Unassembled WGS sequence"/>
</dbReference>
<evidence type="ECO:0000313" key="5">
    <source>
        <dbReference type="Proteomes" id="UP000093226"/>
    </source>
</evidence>
<dbReference type="EMBL" id="LVEO01000026">
    <property type="protein sequence ID" value="OCB69082.1"/>
    <property type="molecule type" value="Genomic_DNA"/>
</dbReference>
<dbReference type="Pfam" id="PF00534">
    <property type="entry name" value="Glycos_transf_1"/>
    <property type="match status" value="1"/>
</dbReference>
<reference evidence="5" key="1">
    <citation type="submission" date="2016-03" db="EMBL/GenBank/DDBJ databases">
        <title>Draft genome sequence of Paenibacillus glacialis DSM 22343.</title>
        <authorList>
            <person name="Shin S.-K."/>
            <person name="Yi H."/>
        </authorList>
    </citation>
    <scope>NUCLEOTIDE SEQUENCE [LARGE SCALE GENOMIC DNA]</scope>
    <source>
        <strain evidence="5">NBRC 105008</strain>
    </source>
</reference>
<dbReference type="GO" id="GO:0016757">
    <property type="term" value="F:glycosyltransferase activity"/>
    <property type="evidence" value="ECO:0007669"/>
    <property type="project" value="InterPro"/>
</dbReference>
<evidence type="ECO:0000313" key="2">
    <source>
        <dbReference type="EMBL" id="GEL11991.1"/>
    </source>
</evidence>
<dbReference type="EMBL" id="FNEO01000004">
    <property type="protein sequence ID" value="SDJ54101.1"/>
    <property type="molecule type" value="Genomic_DNA"/>
</dbReference>
<proteinExistence type="predicted"/>
<dbReference type="CDD" id="cd03820">
    <property type="entry name" value="GT4_AmsD-like"/>
    <property type="match status" value="1"/>
</dbReference>
<dbReference type="PANTHER" id="PTHR12526">
    <property type="entry name" value="GLYCOSYLTRANSFERASE"/>
    <property type="match status" value="1"/>
</dbReference>
<dbReference type="STRING" id="551990.SAMN05192550_2284"/>
<evidence type="ECO:0000313" key="4">
    <source>
        <dbReference type="EMBL" id="SDJ54101.1"/>
    </source>
</evidence>
<reference evidence="4 6" key="3">
    <citation type="submission" date="2016-10" db="EMBL/GenBank/DDBJ databases">
        <authorList>
            <person name="Varghese N."/>
            <person name="Submissions S."/>
        </authorList>
    </citation>
    <scope>NUCLEOTIDE SEQUENCE [LARGE SCALE GENOMIC DNA]</scope>
    <source>
        <strain evidence="4 6">Gm-149</strain>
    </source>
</reference>
<dbReference type="Proteomes" id="UP000321579">
    <property type="component" value="Unassembled WGS sequence"/>
</dbReference>
<dbReference type="Gene3D" id="3.40.50.2000">
    <property type="entry name" value="Glycogen Phosphorylase B"/>
    <property type="match status" value="2"/>
</dbReference>
<keyword evidence="2" id="KW-0808">Transferase</keyword>
<sequence length="357" mass="40403">MKLLYITNGINGAGGLERVLSVKASYLAENYAYDVSILCLNDNDKKTFYSFSDKIKTYSIPVQGNFIQYLLAYKKGIQQIVKELQPDVISVCDDGLKGFFVPKMLKTLIPIIYERHASINLNTHNSIKGKLIRILMQFQVKKFAKFVVLTASNTKEWKGNNIVVISNPLSFEPQSGNPLDQKKVIAVGSHSYNKGYDILLKVWKEVSVLHPDWELTIYGKIDSEQQFVKLAEELVVSDSVSFFNPVIDIKEKYLKTSIMVLPSRSEGFGMVLIEAMACGLPCVSFDCPSGPRDIILNKEDGFLIENQNVQKFTNALKDLIVNPELRLEMGKKAFQNVQRFDISSIMKQWDALFKSLM</sequence>
<evidence type="ECO:0000313" key="3">
    <source>
        <dbReference type="EMBL" id="OCB69082.1"/>
    </source>
</evidence>
<reference evidence="2 7" key="4">
    <citation type="submission" date="2019-07" db="EMBL/GenBank/DDBJ databases">
        <title>Whole genome shotgun sequence of Flavobacterium glycines NBRC 105008.</title>
        <authorList>
            <person name="Hosoyama A."/>
            <person name="Uohara A."/>
            <person name="Ohji S."/>
            <person name="Ichikawa N."/>
        </authorList>
    </citation>
    <scope>NUCLEOTIDE SEQUENCE [LARGE SCALE GENOMIC DNA]</scope>
    <source>
        <strain evidence="2 7">NBRC 105008</strain>
    </source>
</reference>
<evidence type="ECO:0000313" key="7">
    <source>
        <dbReference type="Proteomes" id="UP000321579"/>
    </source>
</evidence>
<dbReference type="Proteomes" id="UP000093226">
    <property type="component" value="Unassembled WGS sequence"/>
</dbReference>
<dbReference type="RefSeq" id="WP_066329309.1">
    <property type="nucleotide sequence ID" value="NZ_BJVF01000007.1"/>
</dbReference>
<feature type="domain" description="Glycosyl transferase family 1" evidence="1">
    <location>
        <begin position="173"/>
        <end position="334"/>
    </location>
</feature>
<evidence type="ECO:0000259" key="1">
    <source>
        <dbReference type="Pfam" id="PF00534"/>
    </source>
</evidence>